<evidence type="ECO:0000259" key="5">
    <source>
        <dbReference type="PROSITE" id="PS50932"/>
    </source>
</evidence>
<reference evidence="7 8" key="1">
    <citation type="submission" date="2018-08" db="EMBL/GenBank/DDBJ databases">
        <title>Genomic Encyclopedia of Type Strains, Phase IV (KMG-IV): sequencing the most valuable type-strain genomes for metagenomic binning, comparative biology and taxonomic classification.</title>
        <authorList>
            <person name="Goeker M."/>
        </authorList>
    </citation>
    <scope>NUCLEOTIDE SEQUENCE [LARGE SCALE GENOMIC DNA]</scope>
    <source>
        <strain evidence="7 8">DSM 23923</strain>
    </source>
</reference>
<evidence type="ECO:0000256" key="3">
    <source>
        <dbReference type="ARBA" id="ARBA00023125"/>
    </source>
</evidence>
<dbReference type="GO" id="GO:0003700">
    <property type="term" value="F:DNA-binding transcription factor activity"/>
    <property type="evidence" value="ECO:0007669"/>
    <property type="project" value="TreeGrafter"/>
</dbReference>
<dbReference type="InterPro" id="IPR000843">
    <property type="entry name" value="HTH_LacI"/>
</dbReference>
<dbReference type="InterPro" id="IPR001387">
    <property type="entry name" value="Cro/C1-type_HTH"/>
</dbReference>
<keyword evidence="8" id="KW-1185">Reference proteome</keyword>
<evidence type="ECO:0000256" key="1">
    <source>
        <dbReference type="ARBA" id="ARBA00022491"/>
    </source>
</evidence>
<evidence type="ECO:0000256" key="4">
    <source>
        <dbReference type="ARBA" id="ARBA00023163"/>
    </source>
</evidence>
<dbReference type="AlphaFoldDB" id="A0A3E0A526"/>
<dbReference type="SMART" id="SM00354">
    <property type="entry name" value="HTH_LACI"/>
    <property type="match status" value="1"/>
</dbReference>
<dbReference type="CDD" id="cd01392">
    <property type="entry name" value="HTH_LacI"/>
    <property type="match status" value="1"/>
</dbReference>
<dbReference type="Gene3D" id="3.40.50.2300">
    <property type="match status" value="2"/>
</dbReference>
<dbReference type="GO" id="GO:0000976">
    <property type="term" value="F:transcription cis-regulatory region binding"/>
    <property type="evidence" value="ECO:0007669"/>
    <property type="project" value="TreeGrafter"/>
</dbReference>
<evidence type="ECO:0000256" key="2">
    <source>
        <dbReference type="ARBA" id="ARBA00023015"/>
    </source>
</evidence>
<organism evidence="7 8">
    <name type="scientific">Pelolinea submarina</name>
    <dbReference type="NCBI Taxonomy" id="913107"/>
    <lineage>
        <taxon>Bacteria</taxon>
        <taxon>Bacillati</taxon>
        <taxon>Chloroflexota</taxon>
        <taxon>Anaerolineae</taxon>
        <taxon>Anaerolineales</taxon>
        <taxon>Anaerolineaceae</taxon>
        <taxon>Pelolinea</taxon>
    </lineage>
</organism>
<dbReference type="RefSeq" id="WP_116226071.1">
    <property type="nucleotide sequence ID" value="NZ_AP018437.1"/>
</dbReference>
<dbReference type="EMBL" id="QUMS01000005">
    <property type="protein sequence ID" value="REG05404.1"/>
    <property type="molecule type" value="Genomic_DNA"/>
</dbReference>
<dbReference type="Proteomes" id="UP000256388">
    <property type="component" value="Unassembled WGS sequence"/>
</dbReference>
<dbReference type="InterPro" id="IPR046335">
    <property type="entry name" value="LacI/GalR-like_sensor"/>
</dbReference>
<dbReference type="Pfam" id="PF00356">
    <property type="entry name" value="LacI"/>
    <property type="match status" value="1"/>
</dbReference>
<evidence type="ECO:0000313" key="8">
    <source>
        <dbReference type="Proteomes" id="UP000256388"/>
    </source>
</evidence>
<dbReference type="PROSITE" id="PS50943">
    <property type="entry name" value="HTH_CROC1"/>
    <property type="match status" value="1"/>
</dbReference>
<dbReference type="CDD" id="cd06267">
    <property type="entry name" value="PBP1_LacI_sugar_binding-like"/>
    <property type="match status" value="1"/>
</dbReference>
<dbReference type="SUPFAM" id="SSF53822">
    <property type="entry name" value="Periplasmic binding protein-like I"/>
    <property type="match status" value="1"/>
</dbReference>
<dbReference type="PANTHER" id="PTHR30146:SF148">
    <property type="entry name" value="HTH-TYPE TRANSCRIPTIONAL REPRESSOR PURR-RELATED"/>
    <property type="match status" value="1"/>
</dbReference>
<dbReference type="OrthoDB" id="156657at2"/>
<dbReference type="InterPro" id="IPR010982">
    <property type="entry name" value="Lambda_DNA-bd_dom_sf"/>
</dbReference>
<protein>
    <submittedName>
        <fullName evidence="7">LacI family transcriptional regulator</fullName>
    </submittedName>
</protein>
<dbReference type="PROSITE" id="PS00356">
    <property type="entry name" value="HTH_LACI_1"/>
    <property type="match status" value="1"/>
</dbReference>
<dbReference type="SUPFAM" id="SSF47413">
    <property type="entry name" value="lambda repressor-like DNA-binding domains"/>
    <property type="match status" value="1"/>
</dbReference>
<accession>A0A3E0A526</accession>
<dbReference type="InterPro" id="IPR028082">
    <property type="entry name" value="Peripla_BP_I"/>
</dbReference>
<keyword evidence="3" id="KW-0238">DNA-binding</keyword>
<keyword evidence="2" id="KW-0805">Transcription regulation</keyword>
<dbReference type="Gene3D" id="1.10.260.40">
    <property type="entry name" value="lambda repressor-like DNA-binding domains"/>
    <property type="match status" value="1"/>
</dbReference>
<keyword evidence="1" id="KW-0678">Repressor</keyword>
<dbReference type="PRINTS" id="PR00036">
    <property type="entry name" value="HTHLACI"/>
</dbReference>
<dbReference type="PROSITE" id="PS50932">
    <property type="entry name" value="HTH_LACI_2"/>
    <property type="match status" value="1"/>
</dbReference>
<evidence type="ECO:0000259" key="6">
    <source>
        <dbReference type="PROSITE" id="PS50943"/>
    </source>
</evidence>
<name>A0A3E0A526_9CHLR</name>
<dbReference type="PANTHER" id="PTHR30146">
    <property type="entry name" value="LACI-RELATED TRANSCRIPTIONAL REPRESSOR"/>
    <property type="match status" value="1"/>
</dbReference>
<comment type="caution">
    <text evidence="7">The sequence shown here is derived from an EMBL/GenBank/DDBJ whole genome shotgun (WGS) entry which is preliminary data.</text>
</comment>
<proteinExistence type="predicted"/>
<dbReference type="Pfam" id="PF13377">
    <property type="entry name" value="Peripla_BP_3"/>
    <property type="match status" value="1"/>
</dbReference>
<feature type="domain" description="HTH cro/C1-type" evidence="6">
    <location>
        <begin position="13"/>
        <end position="56"/>
    </location>
</feature>
<sequence length="345" mass="38462">MRKRISAEGPISTIKEVAEKAGVSVSTVSHVVNGTRYVSDDLKNKVLSVMECLDYQPNRIARSLRKKQTNSLGLIVADITNPFYSEIAWSIEYLSYIQNYSVMLCNSDGDPEKEQFYLNQLSQWQVDGIILVSSMIFPTKMISVGDGSLPIILIDHDCPGYDFDTVLIDDFYAGKLATEHLIRLGHKRIACITGSKETIPSYKRVYGYKASLEAHGLQYDPALVLRGDFNIISGVNCTNRLLEMEDRPTAIFACNDLMAMGVMQSAYTHGLSIPNDLSVVGLDDIYWAKYTVPPLTTIKLPVHQLAEEAVKNLLSRIESPDKACRTVTLEVHLENRASTGPLKNY</sequence>
<evidence type="ECO:0000313" key="7">
    <source>
        <dbReference type="EMBL" id="REG05404.1"/>
    </source>
</evidence>
<feature type="domain" description="HTH lacI-type" evidence="5">
    <location>
        <begin position="12"/>
        <end position="66"/>
    </location>
</feature>
<keyword evidence="4" id="KW-0804">Transcription</keyword>
<gene>
    <name evidence="7" type="ORF">DFR64_2804</name>
</gene>